<feature type="region of interest" description="Disordered" evidence="10">
    <location>
        <begin position="126"/>
        <end position="147"/>
    </location>
</feature>
<keyword evidence="5" id="KW-0488">Methylation</keyword>
<dbReference type="InterPro" id="IPR013545">
    <property type="entry name" value="T2SS_protein-GspG_C"/>
</dbReference>
<comment type="similarity">
    <text evidence="2">Belongs to the GSP G family.</text>
</comment>
<dbReference type="NCBIfam" id="TIGR02532">
    <property type="entry name" value="IV_pilin_GFxxxE"/>
    <property type="match status" value="1"/>
</dbReference>
<dbReference type="GO" id="GO:0005886">
    <property type="term" value="C:plasma membrane"/>
    <property type="evidence" value="ECO:0007669"/>
    <property type="project" value="UniProtKB-SubCell"/>
</dbReference>
<keyword evidence="8 11" id="KW-1133">Transmembrane helix</keyword>
<dbReference type="PRINTS" id="PR00813">
    <property type="entry name" value="BCTERIALGSPG"/>
</dbReference>
<dbReference type="Pfam" id="PF08334">
    <property type="entry name" value="T2SSG"/>
    <property type="match status" value="1"/>
</dbReference>
<protein>
    <recommendedName>
        <fullName evidence="3">Type II secretion system core protein G</fullName>
    </recommendedName>
</protein>
<feature type="transmembrane region" description="Helical" evidence="11">
    <location>
        <begin position="16"/>
        <end position="37"/>
    </location>
</feature>
<dbReference type="EMBL" id="PCVY01000028">
    <property type="protein sequence ID" value="PIQ86875.1"/>
    <property type="molecule type" value="Genomic_DNA"/>
</dbReference>
<evidence type="ECO:0000256" key="5">
    <source>
        <dbReference type="ARBA" id="ARBA00022481"/>
    </source>
</evidence>
<dbReference type="GO" id="GO:0015628">
    <property type="term" value="P:protein secretion by the type II secretion system"/>
    <property type="evidence" value="ECO:0007669"/>
    <property type="project" value="InterPro"/>
</dbReference>
<comment type="subcellular location">
    <subcellularLocation>
        <location evidence="1">Cell inner membrane</location>
        <topology evidence="1">Single-pass membrane protein</topology>
    </subcellularLocation>
</comment>
<evidence type="ECO:0000259" key="12">
    <source>
        <dbReference type="Pfam" id="PF08334"/>
    </source>
</evidence>
<keyword evidence="6" id="KW-0997">Cell inner membrane</keyword>
<evidence type="ECO:0000256" key="7">
    <source>
        <dbReference type="ARBA" id="ARBA00022692"/>
    </source>
</evidence>
<name>A0A2H0LTQ1_9BACT</name>
<evidence type="ECO:0000313" key="13">
    <source>
        <dbReference type="EMBL" id="PIQ86875.1"/>
    </source>
</evidence>
<evidence type="ECO:0000256" key="1">
    <source>
        <dbReference type="ARBA" id="ARBA00004377"/>
    </source>
</evidence>
<dbReference type="InterPro" id="IPR045584">
    <property type="entry name" value="Pilin-like"/>
</dbReference>
<dbReference type="Gene3D" id="3.30.700.10">
    <property type="entry name" value="Glycoprotein, Type 4 Pilin"/>
    <property type="match status" value="1"/>
</dbReference>
<dbReference type="SUPFAM" id="SSF54523">
    <property type="entry name" value="Pili subunits"/>
    <property type="match status" value="1"/>
</dbReference>
<dbReference type="NCBIfam" id="TIGR01710">
    <property type="entry name" value="typeII_sec_gspG"/>
    <property type="match status" value="1"/>
</dbReference>
<evidence type="ECO:0000256" key="6">
    <source>
        <dbReference type="ARBA" id="ARBA00022519"/>
    </source>
</evidence>
<evidence type="ECO:0000256" key="9">
    <source>
        <dbReference type="ARBA" id="ARBA00023136"/>
    </source>
</evidence>
<comment type="caution">
    <text evidence="13">The sequence shown here is derived from an EMBL/GenBank/DDBJ whole genome shotgun (WGS) entry which is preliminary data.</text>
</comment>
<keyword evidence="4" id="KW-1003">Cell membrane</keyword>
<evidence type="ECO:0000256" key="11">
    <source>
        <dbReference type="SAM" id="Phobius"/>
    </source>
</evidence>
<gene>
    <name evidence="13" type="primary">gspG</name>
    <name evidence="13" type="ORF">COV74_03320</name>
</gene>
<reference evidence="13 14" key="1">
    <citation type="submission" date="2017-09" db="EMBL/GenBank/DDBJ databases">
        <title>Depth-based differentiation of microbial function through sediment-hosted aquifers and enrichment of novel symbionts in the deep terrestrial subsurface.</title>
        <authorList>
            <person name="Probst A.J."/>
            <person name="Ladd B."/>
            <person name="Jarett J.K."/>
            <person name="Geller-Mcgrath D.E."/>
            <person name="Sieber C.M."/>
            <person name="Emerson J.B."/>
            <person name="Anantharaman K."/>
            <person name="Thomas B.C."/>
            <person name="Malmstrom R."/>
            <person name="Stieglmeier M."/>
            <person name="Klingl A."/>
            <person name="Woyke T."/>
            <person name="Ryan C.M."/>
            <person name="Banfield J.F."/>
        </authorList>
    </citation>
    <scope>NUCLEOTIDE SEQUENCE [LARGE SCALE GENOMIC DNA]</scope>
    <source>
        <strain evidence="13">CG11_big_fil_rev_8_21_14_0_20_45_26</strain>
    </source>
</reference>
<evidence type="ECO:0000256" key="2">
    <source>
        <dbReference type="ARBA" id="ARBA00009984"/>
    </source>
</evidence>
<evidence type="ECO:0000313" key="14">
    <source>
        <dbReference type="Proteomes" id="UP000230859"/>
    </source>
</evidence>
<dbReference type="Proteomes" id="UP000230859">
    <property type="component" value="Unassembled WGS sequence"/>
</dbReference>
<dbReference type="InterPro" id="IPR000983">
    <property type="entry name" value="Bac_GSPG_pilin"/>
</dbReference>
<keyword evidence="9 11" id="KW-0472">Membrane</keyword>
<dbReference type="AlphaFoldDB" id="A0A2H0LTQ1"/>
<dbReference type="InterPro" id="IPR012902">
    <property type="entry name" value="N_methyl_site"/>
</dbReference>
<evidence type="ECO:0000256" key="8">
    <source>
        <dbReference type="ARBA" id="ARBA00022989"/>
    </source>
</evidence>
<dbReference type="GO" id="GO:0015627">
    <property type="term" value="C:type II protein secretion system complex"/>
    <property type="evidence" value="ECO:0007669"/>
    <property type="project" value="InterPro"/>
</dbReference>
<dbReference type="Pfam" id="PF07963">
    <property type="entry name" value="N_methyl"/>
    <property type="match status" value="1"/>
</dbReference>
<evidence type="ECO:0000256" key="10">
    <source>
        <dbReference type="SAM" id="MobiDB-lite"/>
    </source>
</evidence>
<accession>A0A2H0LTQ1</accession>
<evidence type="ECO:0000256" key="3">
    <source>
        <dbReference type="ARBA" id="ARBA00020042"/>
    </source>
</evidence>
<evidence type="ECO:0000256" key="4">
    <source>
        <dbReference type="ARBA" id="ARBA00022475"/>
    </source>
</evidence>
<keyword evidence="7 11" id="KW-0812">Transmembrane</keyword>
<sequence>MVREQSNGLDKSQNGFTLIEILTVVVIISTLAAMIIPRISGRSDQARIAAATADVTVNIPTALKLYELDNGFFPTTDQGLAALLKKPGSDPIPQNWNGPYLEKVPVDPWGRAYQYRSPGTRRTHDYDLWSVGKSPTEDKTDDDVVNW</sequence>
<dbReference type="InterPro" id="IPR010054">
    <property type="entry name" value="Type2_sec_GspG"/>
</dbReference>
<feature type="domain" description="Type II secretion system protein GspG C-terminal" evidence="12">
    <location>
        <begin position="39"/>
        <end position="147"/>
    </location>
</feature>
<organism evidence="13 14">
    <name type="scientific">Candidatus Abzuiibacterium crystallinum</name>
    <dbReference type="NCBI Taxonomy" id="1974748"/>
    <lineage>
        <taxon>Bacteria</taxon>
        <taxon>Pseudomonadati</taxon>
        <taxon>Candidatus Omnitrophota</taxon>
        <taxon>Candidatus Abzuiibacterium</taxon>
    </lineage>
</organism>
<proteinExistence type="inferred from homology"/>